<sequence>MFALEERLITILRELINSKEYVEFLAGRDGDFDQLAASTVRKAIRDYACGNASLILVLPYERAEYRDNRESYEAYYDEIQICEESSKAHPKAAIFERNKSMVDRSDLVICAVEKGGGAAKAMKYAEKCGKRIINLLEK</sequence>
<dbReference type="AlphaFoldDB" id="A0A1I1CW18"/>
<reference evidence="1 2" key="1">
    <citation type="submission" date="2016-10" db="EMBL/GenBank/DDBJ databases">
        <authorList>
            <person name="de Groot N.N."/>
        </authorList>
    </citation>
    <scope>NUCLEOTIDE SEQUENCE [LARGE SCALE GENOMIC DNA]</scope>
    <source>
        <strain evidence="1 2">AR67</strain>
    </source>
</reference>
<protein>
    <submittedName>
        <fullName evidence="1">Uncharacterized protein</fullName>
    </submittedName>
</protein>
<proteinExistence type="predicted"/>
<dbReference type="SUPFAM" id="SSF102405">
    <property type="entry name" value="MCP/YpsA-like"/>
    <property type="match status" value="1"/>
</dbReference>
<evidence type="ECO:0000313" key="2">
    <source>
        <dbReference type="Proteomes" id="UP000182192"/>
    </source>
</evidence>
<name>A0A1I1CW18_RUMAL</name>
<evidence type="ECO:0000313" key="1">
    <source>
        <dbReference type="EMBL" id="SFB66262.1"/>
    </source>
</evidence>
<dbReference type="Gene3D" id="3.40.50.450">
    <property type="match status" value="1"/>
</dbReference>
<accession>A0A1I1CW18</accession>
<dbReference type="Proteomes" id="UP000182192">
    <property type="component" value="Unassembled WGS sequence"/>
</dbReference>
<dbReference type="EMBL" id="FOKQ01000001">
    <property type="protein sequence ID" value="SFB66262.1"/>
    <property type="molecule type" value="Genomic_DNA"/>
</dbReference>
<organism evidence="1 2">
    <name type="scientific">Ruminococcus albus</name>
    <dbReference type="NCBI Taxonomy" id="1264"/>
    <lineage>
        <taxon>Bacteria</taxon>
        <taxon>Bacillati</taxon>
        <taxon>Bacillota</taxon>
        <taxon>Clostridia</taxon>
        <taxon>Eubacteriales</taxon>
        <taxon>Oscillospiraceae</taxon>
        <taxon>Ruminococcus</taxon>
    </lineage>
</organism>
<gene>
    <name evidence="1" type="ORF">SAMN02910406_00018</name>
</gene>